<keyword evidence="4" id="KW-0256">Endoplasmic reticulum</keyword>
<dbReference type="PANTHER" id="PTHR12825:SF0">
    <property type="entry name" value="VESICLE TRANSPORT PROTEIN SEC20"/>
    <property type="match status" value="1"/>
</dbReference>
<sequence length="437" mass="47825">MSFESLQDRLSALQETTSQLSSLITRLSSLKFQPGSVPLDSSPESNVAAELSSEISQVLREEEEDLELLREEITDLRPGRPGSEAEHVRARLQDGARRLEADLKHARVAFRKAQIAARQNLEAAQKLERSLLLASYSAAAAAVTSSPSSAPSSGRTSPAPSPQHTSLFPPGYRPSGGKRGPGKQAADERESLVEASSSVTSALRRTHALIASELSRSQFARETLAESTAALEALHHSYAGLDDMLRSSRDLLGTLLTSNKSDTWYLETAFWMLVGTLAWLVFRRWVYGPAWWLVWLPIRTLWGTGRGAVGLLARGKGGGGAEVGDVRPETGRVGGFDEQGRVPVPTVRTGYEARTEGRGTGEDSMVEKVGRMVDEIELQVGGRGKDEGREFGEEERRQVENKSEDGAAPNTMKRMWEEDREAQLMEAAQEAQIRDEL</sequence>
<evidence type="ECO:0000256" key="7">
    <source>
        <dbReference type="ARBA" id="ARBA00023054"/>
    </source>
</evidence>
<feature type="region of interest" description="Disordered" evidence="10">
    <location>
        <begin position="381"/>
        <end position="414"/>
    </location>
</feature>
<dbReference type="Proteomes" id="UP001174691">
    <property type="component" value="Unassembled WGS sequence"/>
</dbReference>
<evidence type="ECO:0000259" key="11">
    <source>
        <dbReference type="Pfam" id="PF03908"/>
    </source>
</evidence>
<feature type="region of interest" description="Disordered" evidence="10">
    <location>
        <begin position="144"/>
        <end position="191"/>
    </location>
</feature>
<evidence type="ECO:0000256" key="3">
    <source>
        <dbReference type="ARBA" id="ARBA00022692"/>
    </source>
</evidence>
<feature type="compositionally biased region" description="Low complexity" evidence="10">
    <location>
        <begin position="144"/>
        <end position="158"/>
    </location>
</feature>
<comment type="subcellular location">
    <subcellularLocation>
        <location evidence="1">Endoplasmic reticulum membrane</location>
        <topology evidence="1">Single-pass type IV membrane protein</topology>
    </subcellularLocation>
</comment>
<keyword evidence="5" id="KW-0931">ER-Golgi transport</keyword>
<dbReference type="GO" id="GO:0005789">
    <property type="term" value="C:endoplasmic reticulum membrane"/>
    <property type="evidence" value="ECO:0007669"/>
    <property type="project" value="UniProtKB-SubCell"/>
</dbReference>
<name>A0AA38VTI5_9PEZI</name>
<evidence type="ECO:0000256" key="4">
    <source>
        <dbReference type="ARBA" id="ARBA00022824"/>
    </source>
</evidence>
<dbReference type="PANTHER" id="PTHR12825">
    <property type="entry name" value="BNIP1-RELATED"/>
    <property type="match status" value="1"/>
</dbReference>
<evidence type="ECO:0000256" key="8">
    <source>
        <dbReference type="ARBA" id="ARBA00023136"/>
    </source>
</evidence>
<evidence type="ECO:0000256" key="5">
    <source>
        <dbReference type="ARBA" id="ARBA00022892"/>
    </source>
</evidence>
<proteinExistence type="inferred from homology"/>
<organism evidence="12 13">
    <name type="scientific">Coniochaeta hoffmannii</name>
    <dbReference type="NCBI Taxonomy" id="91930"/>
    <lineage>
        <taxon>Eukaryota</taxon>
        <taxon>Fungi</taxon>
        <taxon>Dikarya</taxon>
        <taxon>Ascomycota</taxon>
        <taxon>Pezizomycotina</taxon>
        <taxon>Sordariomycetes</taxon>
        <taxon>Sordariomycetidae</taxon>
        <taxon>Coniochaetales</taxon>
        <taxon>Coniochaetaceae</taxon>
        <taxon>Coniochaeta</taxon>
    </lineage>
</organism>
<evidence type="ECO:0000256" key="10">
    <source>
        <dbReference type="SAM" id="MobiDB-lite"/>
    </source>
</evidence>
<dbReference type="AlphaFoldDB" id="A0AA38VTI5"/>
<gene>
    <name evidence="12" type="ORF">NKR19_g935</name>
</gene>
<dbReference type="GO" id="GO:0005484">
    <property type="term" value="F:SNAP receptor activity"/>
    <property type="evidence" value="ECO:0007669"/>
    <property type="project" value="InterPro"/>
</dbReference>
<evidence type="ECO:0000256" key="2">
    <source>
        <dbReference type="ARBA" id="ARBA00022448"/>
    </source>
</evidence>
<feature type="compositionally biased region" description="Basic and acidic residues" evidence="10">
    <location>
        <begin position="383"/>
        <end position="405"/>
    </location>
</feature>
<dbReference type="InterPro" id="IPR005606">
    <property type="entry name" value="Sec20"/>
</dbReference>
<accession>A0AA38VTI5</accession>
<dbReference type="Pfam" id="PF03908">
    <property type="entry name" value="Sec20"/>
    <property type="match status" value="1"/>
</dbReference>
<dbReference type="GO" id="GO:0006890">
    <property type="term" value="P:retrograde vesicle-mediated transport, Golgi to endoplasmic reticulum"/>
    <property type="evidence" value="ECO:0007669"/>
    <property type="project" value="InterPro"/>
</dbReference>
<comment type="caution">
    <text evidence="12">The sequence shown here is derived from an EMBL/GenBank/DDBJ whole genome shotgun (WGS) entry which is preliminary data.</text>
</comment>
<evidence type="ECO:0000313" key="12">
    <source>
        <dbReference type="EMBL" id="KAJ9164926.1"/>
    </source>
</evidence>
<keyword evidence="2" id="KW-0813">Transport</keyword>
<dbReference type="InterPro" id="IPR056173">
    <property type="entry name" value="Sec20_C"/>
</dbReference>
<comment type="similarity">
    <text evidence="9">Belongs to the SEC20 family.</text>
</comment>
<keyword evidence="3" id="KW-0812">Transmembrane</keyword>
<keyword evidence="13" id="KW-1185">Reference proteome</keyword>
<protein>
    <submittedName>
        <fullName evidence="12">Protein transport protein sec20</fullName>
    </submittedName>
</protein>
<feature type="region of interest" description="Disordered" evidence="10">
    <location>
        <begin position="319"/>
        <end position="341"/>
    </location>
</feature>
<evidence type="ECO:0000313" key="13">
    <source>
        <dbReference type="Proteomes" id="UP001174691"/>
    </source>
</evidence>
<dbReference type="EMBL" id="JANBVN010000008">
    <property type="protein sequence ID" value="KAJ9164926.1"/>
    <property type="molecule type" value="Genomic_DNA"/>
</dbReference>
<evidence type="ECO:0000256" key="1">
    <source>
        <dbReference type="ARBA" id="ARBA00004163"/>
    </source>
</evidence>
<evidence type="ECO:0000256" key="6">
    <source>
        <dbReference type="ARBA" id="ARBA00022989"/>
    </source>
</evidence>
<feature type="domain" description="Sec20 C-terminal" evidence="11">
    <location>
        <begin position="196"/>
        <end position="284"/>
    </location>
</feature>
<keyword evidence="8" id="KW-0472">Membrane</keyword>
<evidence type="ECO:0000256" key="9">
    <source>
        <dbReference type="ARBA" id="ARBA00037934"/>
    </source>
</evidence>
<dbReference type="GO" id="GO:0031201">
    <property type="term" value="C:SNARE complex"/>
    <property type="evidence" value="ECO:0007669"/>
    <property type="project" value="TreeGrafter"/>
</dbReference>
<keyword evidence="6" id="KW-1133">Transmembrane helix</keyword>
<keyword evidence="7" id="KW-0175">Coiled coil</keyword>
<reference evidence="12" key="1">
    <citation type="submission" date="2022-07" db="EMBL/GenBank/DDBJ databases">
        <title>Fungi with potential for degradation of polypropylene.</title>
        <authorList>
            <person name="Gostincar C."/>
        </authorList>
    </citation>
    <scope>NUCLEOTIDE SEQUENCE</scope>
    <source>
        <strain evidence="12">EXF-13287</strain>
    </source>
</reference>